<organism evidence="13 14">
    <name type="scientific">Granulicella arctica</name>
    <dbReference type="NCBI Taxonomy" id="940613"/>
    <lineage>
        <taxon>Bacteria</taxon>
        <taxon>Pseudomonadati</taxon>
        <taxon>Acidobacteriota</taxon>
        <taxon>Terriglobia</taxon>
        <taxon>Terriglobales</taxon>
        <taxon>Acidobacteriaceae</taxon>
        <taxon>Granulicella</taxon>
    </lineage>
</organism>
<dbReference type="PANTHER" id="PTHR48077">
    <property type="entry name" value="TRYPTOPHAN SYNTHASE-RELATED"/>
    <property type="match status" value="1"/>
</dbReference>
<evidence type="ECO:0000313" key="14">
    <source>
        <dbReference type="Proteomes" id="UP000589520"/>
    </source>
</evidence>
<evidence type="ECO:0000259" key="12">
    <source>
        <dbReference type="Pfam" id="PF00291"/>
    </source>
</evidence>
<accession>A0A7Y9PFV4</accession>
<dbReference type="Proteomes" id="UP000589520">
    <property type="component" value="Unassembled WGS sequence"/>
</dbReference>
<dbReference type="AlphaFoldDB" id="A0A7Y9PFV4"/>
<dbReference type="HAMAP" id="MF_00133">
    <property type="entry name" value="Trp_synth_beta"/>
    <property type="match status" value="1"/>
</dbReference>
<feature type="modified residue" description="N6-(pyridoxal phosphate)lysine" evidence="11">
    <location>
        <position position="97"/>
    </location>
</feature>
<dbReference type="UniPathway" id="UPA00035">
    <property type="reaction ID" value="UER00044"/>
</dbReference>
<evidence type="ECO:0000256" key="2">
    <source>
        <dbReference type="ARBA" id="ARBA00004733"/>
    </source>
</evidence>
<dbReference type="InterPro" id="IPR006653">
    <property type="entry name" value="Trp_synth_b_CS"/>
</dbReference>
<keyword evidence="5 11" id="KW-0028">Amino-acid biosynthesis</keyword>
<evidence type="ECO:0000256" key="9">
    <source>
        <dbReference type="ARBA" id="ARBA00023239"/>
    </source>
</evidence>
<keyword evidence="7 11" id="KW-0663">Pyridoxal phosphate</keyword>
<feature type="domain" description="Tryptophan synthase beta chain-like PALP" evidence="12">
    <location>
        <begin position="63"/>
        <end position="386"/>
    </location>
</feature>
<comment type="cofactor">
    <cofactor evidence="1 11">
        <name>pyridoxal 5'-phosphate</name>
        <dbReference type="ChEBI" id="CHEBI:597326"/>
    </cofactor>
</comment>
<dbReference type="Gene3D" id="3.40.50.1100">
    <property type="match status" value="2"/>
</dbReference>
<evidence type="ECO:0000256" key="10">
    <source>
        <dbReference type="ARBA" id="ARBA00049047"/>
    </source>
</evidence>
<keyword evidence="9 11" id="KW-0456">Lyase</keyword>
<dbReference type="InterPro" id="IPR001926">
    <property type="entry name" value="TrpB-like_PALP"/>
</dbReference>
<evidence type="ECO:0000256" key="8">
    <source>
        <dbReference type="ARBA" id="ARBA00023141"/>
    </source>
</evidence>
<protein>
    <recommendedName>
        <fullName evidence="11">Tryptophan synthase beta chain</fullName>
        <ecNumber evidence="11">4.2.1.20</ecNumber>
    </recommendedName>
</protein>
<dbReference type="FunFam" id="3.40.50.1100:FF:000004">
    <property type="entry name" value="Tryptophan synthase beta chain"/>
    <property type="match status" value="1"/>
</dbReference>
<dbReference type="EC" id="4.2.1.20" evidence="11"/>
<comment type="subunit">
    <text evidence="4 11">Tetramer of two alpha and two beta chains.</text>
</comment>
<dbReference type="FunFam" id="3.40.50.1100:FF:000001">
    <property type="entry name" value="Tryptophan synthase beta chain"/>
    <property type="match status" value="1"/>
</dbReference>
<dbReference type="PIRSF" id="PIRSF001413">
    <property type="entry name" value="Trp_syn_beta"/>
    <property type="match status" value="1"/>
</dbReference>
<dbReference type="InterPro" id="IPR036052">
    <property type="entry name" value="TrpB-like_PALP_sf"/>
</dbReference>
<dbReference type="Pfam" id="PF00291">
    <property type="entry name" value="PALP"/>
    <property type="match status" value="1"/>
</dbReference>
<dbReference type="InterPro" id="IPR023026">
    <property type="entry name" value="Trp_synth_beta/beta-like"/>
</dbReference>
<evidence type="ECO:0000256" key="1">
    <source>
        <dbReference type="ARBA" id="ARBA00001933"/>
    </source>
</evidence>
<sequence length="419" mass="44509">MSGSGLLTERLAGVAGRFGAYGGRYVPETLMAALEELEQAYAEAEADPLFHAELDDLLHHYCGRPTPLYFAKRLTEQCGGAKIYLKREDLLHTGAHKINNALGQGLLARRMGKQRIIAETGAGQHGVATATVCALFGLGCVIYMGEEDMRRQELNVYRMRLLGAEVRGVSAGSATLKDAINEAMRDWVTNVRTTYYILGSALGAHPYPTMVRNFHRVISKEARAQFLAEVGSLPTAVIACVGGGSNAIGAFYEFLPDANVQLIGVEAGGRGPSLGEHAARFQKDGGGVPGVLQGTYSYVLQDENGQVSSTHSVSAGLDYASVGPEHAMLHDSGRASYVSCSDDAALKATVTLSRTEGILPALESAHAVAEAIRLAPTMAKTDILMVNLSGRGDKDMGILARELDLRGASSTSILKGEPQ</sequence>
<evidence type="ECO:0000256" key="4">
    <source>
        <dbReference type="ARBA" id="ARBA00011270"/>
    </source>
</evidence>
<dbReference type="NCBIfam" id="TIGR00263">
    <property type="entry name" value="trpB"/>
    <property type="match status" value="1"/>
</dbReference>
<comment type="similarity">
    <text evidence="3 11">Belongs to the TrpB family.</text>
</comment>
<evidence type="ECO:0000256" key="5">
    <source>
        <dbReference type="ARBA" id="ARBA00022605"/>
    </source>
</evidence>
<dbReference type="SUPFAM" id="SSF53686">
    <property type="entry name" value="Tryptophan synthase beta subunit-like PLP-dependent enzymes"/>
    <property type="match status" value="1"/>
</dbReference>
<comment type="pathway">
    <text evidence="2 11">Amino-acid biosynthesis; L-tryptophan biosynthesis; L-tryptophan from chorismate: step 5/5.</text>
</comment>
<dbReference type="PANTHER" id="PTHR48077:SF3">
    <property type="entry name" value="TRYPTOPHAN SYNTHASE"/>
    <property type="match status" value="1"/>
</dbReference>
<evidence type="ECO:0000256" key="7">
    <source>
        <dbReference type="ARBA" id="ARBA00022898"/>
    </source>
</evidence>
<comment type="catalytic activity">
    <reaction evidence="10 11">
        <text>(1S,2R)-1-C-(indol-3-yl)glycerol 3-phosphate + L-serine = D-glyceraldehyde 3-phosphate + L-tryptophan + H2O</text>
        <dbReference type="Rhea" id="RHEA:10532"/>
        <dbReference type="ChEBI" id="CHEBI:15377"/>
        <dbReference type="ChEBI" id="CHEBI:33384"/>
        <dbReference type="ChEBI" id="CHEBI:57912"/>
        <dbReference type="ChEBI" id="CHEBI:58866"/>
        <dbReference type="ChEBI" id="CHEBI:59776"/>
        <dbReference type="EC" id="4.2.1.20"/>
    </reaction>
</comment>
<evidence type="ECO:0000256" key="6">
    <source>
        <dbReference type="ARBA" id="ARBA00022822"/>
    </source>
</evidence>
<dbReference type="CDD" id="cd06446">
    <property type="entry name" value="Trp-synth_B"/>
    <property type="match status" value="1"/>
</dbReference>
<dbReference type="EMBL" id="JACCCW010000001">
    <property type="protein sequence ID" value="NYF78381.1"/>
    <property type="molecule type" value="Genomic_DNA"/>
</dbReference>
<dbReference type="InterPro" id="IPR006654">
    <property type="entry name" value="Trp_synth_beta"/>
</dbReference>
<evidence type="ECO:0000313" key="13">
    <source>
        <dbReference type="EMBL" id="NYF78381.1"/>
    </source>
</evidence>
<evidence type="ECO:0000256" key="3">
    <source>
        <dbReference type="ARBA" id="ARBA00009982"/>
    </source>
</evidence>
<comment type="caution">
    <text evidence="13">The sequence shown here is derived from an EMBL/GenBank/DDBJ whole genome shotgun (WGS) entry which is preliminary data.</text>
</comment>
<keyword evidence="8 11" id="KW-0057">Aromatic amino acid biosynthesis</keyword>
<gene>
    <name evidence="11" type="primary">trpB</name>
    <name evidence="13" type="ORF">HDF17_000668</name>
</gene>
<reference evidence="13 14" key="1">
    <citation type="submission" date="2020-07" db="EMBL/GenBank/DDBJ databases">
        <title>Genomic Encyclopedia of Type Strains, Phase IV (KMG-V): Genome sequencing to study the core and pangenomes of soil and plant-associated prokaryotes.</title>
        <authorList>
            <person name="Whitman W."/>
        </authorList>
    </citation>
    <scope>NUCLEOTIDE SEQUENCE [LARGE SCALE GENOMIC DNA]</scope>
    <source>
        <strain evidence="13 14">X4EP2</strain>
    </source>
</reference>
<keyword evidence="14" id="KW-1185">Reference proteome</keyword>
<proteinExistence type="inferred from homology"/>
<comment type="function">
    <text evidence="11">The beta subunit is responsible for the synthesis of L-tryptophan from indole and L-serine.</text>
</comment>
<dbReference type="GO" id="GO:0005737">
    <property type="term" value="C:cytoplasm"/>
    <property type="evidence" value="ECO:0007669"/>
    <property type="project" value="TreeGrafter"/>
</dbReference>
<name>A0A7Y9PFV4_9BACT</name>
<dbReference type="RefSeq" id="WP_179487739.1">
    <property type="nucleotide sequence ID" value="NZ_JACCCW010000001.1"/>
</dbReference>
<dbReference type="GO" id="GO:0004834">
    <property type="term" value="F:tryptophan synthase activity"/>
    <property type="evidence" value="ECO:0007669"/>
    <property type="project" value="UniProtKB-UniRule"/>
</dbReference>
<evidence type="ECO:0000256" key="11">
    <source>
        <dbReference type="HAMAP-Rule" id="MF_00133"/>
    </source>
</evidence>
<keyword evidence="6 11" id="KW-0822">Tryptophan biosynthesis</keyword>
<dbReference type="PROSITE" id="PS00168">
    <property type="entry name" value="TRP_SYNTHASE_BETA"/>
    <property type="match status" value="1"/>
</dbReference>